<proteinExistence type="inferred from homology"/>
<gene>
    <name evidence="8" type="ORF">ACFFMS_11760</name>
</gene>
<comment type="caution">
    <text evidence="6">Lacks conserved residue(s) required for the propagation of feature annotation.</text>
</comment>
<evidence type="ECO:0000256" key="1">
    <source>
        <dbReference type="ARBA" id="ARBA00022649"/>
    </source>
</evidence>
<feature type="active site" evidence="6">
    <location>
        <position position="163"/>
    </location>
</feature>
<feature type="binding site" evidence="6">
    <location>
        <begin position="9"/>
        <end position="11"/>
    </location>
    <ligand>
        <name>NAD(+)</name>
        <dbReference type="ChEBI" id="CHEBI:57540"/>
    </ligand>
</feature>
<keyword evidence="4 6" id="KW-0548">Nucleotidyltransferase</keyword>
<evidence type="ECO:0000256" key="6">
    <source>
        <dbReference type="PROSITE-ProRule" id="PRU01362"/>
    </source>
</evidence>
<keyword evidence="5 6" id="KW-0238">DNA-binding</keyword>
<evidence type="ECO:0000256" key="5">
    <source>
        <dbReference type="ARBA" id="ARBA00023125"/>
    </source>
</evidence>
<keyword evidence="3 6" id="KW-0808">Transferase</keyword>
<comment type="caution">
    <text evidence="8">The sequence shown here is derived from an EMBL/GenBank/DDBJ whole genome shotgun (WGS) entry which is preliminary data.</text>
</comment>
<dbReference type="RefSeq" id="WP_379949421.1">
    <property type="nucleotide sequence ID" value="NZ_JBHMAF010000060.1"/>
</dbReference>
<comment type="similarity">
    <text evidence="6">Belongs to the DarT ADP-ribosyltransferase family.</text>
</comment>
<evidence type="ECO:0000256" key="2">
    <source>
        <dbReference type="ARBA" id="ARBA00022676"/>
    </source>
</evidence>
<keyword evidence="2 6" id="KW-0328">Glycosyltransferase</keyword>
<evidence type="ECO:0000259" key="7">
    <source>
        <dbReference type="PROSITE" id="PS52018"/>
    </source>
</evidence>
<sequence>MTSQTVIFHITHINNLDNILKSNGLHCITTIKSQNTIYKNIAHSGIQDVRASTGVPVPPYGGLHDYVPFYFAPRSPMLYTINQGNVAGYSDGQDPIVYLVTTVEKIAKDSLPYCFTDGHGIMFFTSFYKDLKDLSEIDWKIMKEMYWADTLEDNDRKRRRQAEFLVHNFLPITSINWICTMNSTRKLEVEQLLQNYNINIPVHVKRNWYY</sequence>
<dbReference type="Proteomes" id="UP001589609">
    <property type="component" value="Unassembled WGS sequence"/>
</dbReference>
<dbReference type="Pfam" id="PF14487">
    <property type="entry name" value="DarT"/>
    <property type="match status" value="1"/>
</dbReference>
<reference evidence="8 9" key="1">
    <citation type="submission" date="2024-09" db="EMBL/GenBank/DDBJ databases">
        <authorList>
            <person name="Sun Q."/>
            <person name="Mori K."/>
        </authorList>
    </citation>
    <scope>NUCLEOTIDE SEQUENCE [LARGE SCALE GENOMIC DNA]</scope>
    <source>
        <strain evidence="8 9">JCM 11201</strain>
    </source>
</reference>
<dbReference type="InterPro" id="IPR029494">
    <property type="entry name" value="DarT"/>
</dbReference>
<comment type="catalytic activity">
    <reaction evidence="6">
        <text>a thymidine in DNA + NAD(+) = an N-(ADP-alpha-D-ribosyl)-thymidine in DNA + nicotinamide + H(+)</text>
        <dbReference type="Rhea" id="RHEA:71651"/>
        <dbReference type="Rhea" id="RHEA-COMP:13556"/>
        <dbReference type="Rhea" id="RHEA-COMP:18051"/>
        <dbReference type="ChEBI" id="CHEBI:15378"/>
        <dbReference type="ChEBI" id="CHEBI:17154"/>
        <dbReference type="ChEBI" id="CHEBI:57540"/>
        <dbReference type="ChEBI" id="CHEBI:137386"/>
        <dbReference type="ChEBI" id="CHEBI:191199"/>
    </reaction>
</comment>
<keyword evidence="9" id="KW-1185">Reference proteome</keyword>
<keyword evidence="1 6" id="KW-1277">Toxin-antitoxin system</keyword>
<evidence type="ECO:0000256" key="3">
    <source>
        <dbReference type="ARBA" id="ARBA00022679"/>
    </source>
</evidence>
<evidence type="ECO:0000313" key="8">
    <source>
        <dbReference type="EMBL" id="MFB9759125.1"/>
    </source>
</evidence>
<feature type="binding site" evidence="6">
    <location>
        <position position="50"/>
    </location>
    <ligand>
        <name>NAD(+)</name>
        <dbReference type="ChEBI" id="CHEBI:57540"/>
    </ligand>
</feature>
<dbReference type="PROSITE" id="PS52018">
    <property type="entry name" value="DART"/>
    <property type="match status" value="1"/>
</dbReference>
<dbReference type="EMBL" id="JBHMAF010000060">
    <property type="protein sequence ID" value="MFB9759125.1"/>
    <property type="molecule type" value="Genomic_DNA"/>
</dbReference>
<evidence type="ECO:0000256" key="4">
    <source>
        <dbReference type="ARBA" id="ARBA00022695"/>
    </source>
</evidence>
<evidence type="ECO:0000313" key="9">
    <source>
        <dbReference type="Proteomes" id="UP001589609"/>
    </source>
</evidence>
<name>A0ABV5WFL3_9BACI</name>
<accession>A0ABV5WFL3</accession>
<protein>
    <submittedName>
        <fullName evidence="8">DUF4433 domain-containing protein</fullName>
    </submittedName>
</protein>
<feature type="domain" description="DarT" evidence="7">
    <location>
        <begin position="5"/>
        <end position="210"/>
    </location>
</feature>
<organism evidence="8 9">
    <name type="scientific">Ectobacillus funiculus</name>
    <dbReference type="NCBI Taxonomy" id="137993"/>
    <lineage>
        <taxon>Bacteria</taxon>
        <taxon>Bacillati</taxon>
        <taxon>Bacillota</taxon>
        <taxon>Bacilli</taxon>
        <taxon>Bacillales</taxon>
        <taxon>Bacillaceae</taxon>
        <taxon>Ectobacillus</taxon>
    </lineage>
</organism>
<feature type="active site" description="Proton acceptor" evidence="6">
    <location>
        <position position="50"/>
    </location>
</feature>